<evidence type="ECO:0000313" key="2">
    <source>
        <dbReference type="Proteomes" id="UP000012073"/>
    </source>
</evidence>
<evidence type="ECO:0000313" key="1">
    <source>
        <dbReference type="EMBL" id="CDF36008.1"/>
    </source>
</evidence>
<protein>
    <submittedName>
        <fullName evidence="1">Uncharacterized protein</fullName>
    </submittedName>
</protein>
<dbReference type="KEGG" id="ccp:CHC_T00004430001"/>
<name>R7QE49_CHOCR</name>
<dbReference type="Gramene" id="CDF36008">
    <property type="protein sequence ID" value="CDF36008"/>
    <property type="gene ID" value="CHC_T00004430001"/>
</dbReference>
<gene>
    <name evidence="1" type="ORF">CHC_T00004430001</name>
</gene>
<dbReference type="EMBL" id="HG001756">
    <property type="protein sequence ID" value="CDF36008.1"/>
    <property type="molecule type" value="Genomic_DNA"/>
</dbReference>
<proteinExistence type="predicted"/>
<sequence length="81" mass="9011">MEGTRTAGLKLAHGAASTRHACWIADWICSEKSDLPPRQSIISTRATKKPERNMGKATQVKKHESYKYGAVLLLNPEQEFA</sequence>
<dbReference type="AlphaFoldDB" id="R7QE49"/>
<dbReference type="RefSeq" id="XP_005715827.1">
    <property type="nucleotide sequence ID" value="XM_005715770.1"/>
</dbReference>
<keyword evidence="2" id="KW-1185">Reference proteome</keyword>
<dbReference type="Proteomes" id="UP000012073">
    <property type="component" value="Unassembled WGS sequence"/>
</dbReference>
<reference evidence="2" key="1">
    <citation type="journal article" date="2013" name="Proc. Natl. Acad. Sci. U.S.A.">
        <title>Genome structure and metabolic features in the red seaweed Chondrus crispus shed light on evolution of the Archaeplastida.</title>
        <authorList>
            <person name="Collen J."/>
            <person name="Porcel B."/>
            <person name="Carre W."/>
            <person name="Ball S.G."/>
            <person name="Chaparro C."/>
            <person name="Tonon T."/>
            <person name="Barbeyron T."/>
            <person name="Michel G."/>
            <person name="Noel B."/>
            <person name="Valentin K."/>
            <person name="Elias M."/>
            <person name="Artiguenave F."/>
            <person name="Arun A."/>
            <person name="Aury J.M."/>
            <person name="Barbosa-Neto J.F."/>
            <person name="Bothwell J.H."/>
            <person name="Bouget F.Y."/>
            <person name="Brillet L."/>
            <person name="Cabello-Hurtado F."/>
            <person name="Capella-Gutierrez S."/>
            <person name="Charrier B."/>
            <person name="Cladiere L."/>
            <person name="Cock J.M."/>
            <person name="Coelho S.M."/>
            <person name="Colleoni C."/>
            <person name="Czjzek M."/>
            <person name="Da Silva C."/>
            <person name="Delage L."/>
            <person name="Denoeud F."/>
            <person name="Deschamps P."/>
            <person name="Dittami S.M."/>
            <person name="Gabaldon T."/>
            <person name="Gachon C.M."/>
            <person name="Groisillier A."/>
            <person name="Herve C."/>
            <person name="Jabbari K."/>
            <person name="Katinka M."/>
            <person name="Kloareg B."/>
            <person name="Kowalczyk N."/>
            <person name="Labadie K."/>
            <person name="Leblanc C."/>
            <person name="Lopez P.J."/>
            <person name="McLachlan D.H."/>
            <person name="Meslet-Cladiere L."/>
            <person name="Moustafa A."/>
            <person name="Nehr Z."/>
            <person name="Nyvall Collen P."/>
            <person name="Panaud O."/>
            <person name="Partensky F."/>
            <person name="Poulain J."/>
            <person name="Rensing S.A."/>
            <person name="Rousvoal S."/>
            <person name="Samson G."/>
            <person name="Symeonidi A."/>
            <person name="Weissenbach J."/>
            <person name="Zambounis A."/>
            <person name="Wincker P."/>
            <person name="Boyen C."/>
        </authorList>
    </citation>
    <scope>NUCLEOTIDE SEQUENCE [LARGE SCALE GENOMIC DNA]</scope>
    <source>
        <strain evidence="2">cv. Stackhouse</strain>
    </source>
</reference>
<accession>R7QE49</accession>
<organism evidence="1 2">
    <name type="scientific">Chondrus crispus</name>
    <name type="common">Carrageen Irish moss</name>
    <name type="synonym">Polymorpha crispa</name>
    <dbReference type="NCBI Taxonomy" id="2769"/>
    <lineage>
        <taxon>Eukaryota</taxon>
        <taxon>Rhodophyta</taxon>
        <taxon>Florideophyceae</taxon>
        <taxon>Rhodymeniophycidae</taxon>
        <taxon>Gigartinales</taxon>
        <taxon>Gigartinaceae</taxon>
        <taxon>Chondrus</taxon>
    </lineage>
</organism>
<dbReference type="GeneID" id="17323543"/>